<dbReference type="EMBL" id="JAKGTI010000004">
    <property type="protein sequence ID" value="MCF4099818.1"/>
    <property type="molecule type" value="Genomic_DNA"/>
</dbReference>
<dbReference type="Gene3D" id="2.120.10.30">
    <property type="entry name" value="TolB, C-terminal domain"/>
    <property type="match status" value="1"/>
</dbReference>
<dbReference type="InterPro" id="IPR011042">
    <property type="entry name" value="6-blade_b-propeller_TolB-like"/>
</dbReference>
<keyword evidence="4" id="KW-1185">Reference proteome</keyword>
<dbReference type="InterPro" id="IPR012938">
    <property type="entry name" value="Glc/Sorbosone_DH"/>
</dbReference>
<dbReference type="SUPFAM" id="SSF50952">
    <property type="entry name" value="Soluble quinoprotein glucose dehydrogenase"/>
    <property type="match status" value="1"/>
</dbReference>
<feature type="chain" id="PRO_5045169100" evidence="1">
    <location>
        <begin position="21"/>
        <end position="399"/>
    </location>
</feature>
<proteinExistence type="predicted"/>
<name>A0ABS9EAC7_9HYPH</name>
<dbReference type="PANTHER" id="PTHR19328:SF75">
    <property type="entry name" value="ALDOSE SUGAR DEHYDROGENASE YLII"/>
    <property type="match status" value="1"/>
</dbReference>
<evidence type="ECO:0000313" key="3">
    <source>
        <dbReference type="EMBL" id="MCF4099818.1"/>
    </source>
</evidence>
<dbReference type="PANTHER" id="PTHR19328">
    <property type="entry name" value="HEDGEHOG-INTERACTING PROTEIN"/>
    <property type="match status" value="1"/>
</dbReference>
<comment type="caution">
    <text evidence="3">The sequence shown here is derived from an EMBL/GenBank/DDBJ whole genome shotgun (WGS) entry which is preliminary data.</text>
</comment>
<protein>
    <submittedName>
        <fullName evidence="3">PQQ-dependent sugar dehydrogenase</fullName>
    </submittedName>
</protein>
<evidence type="ECO:0000256" key="1">
    <source>
        <dbReference type="SAM" id="SignalP"/>
    </source>
</evidence>
<dbReference type="Proteomes" id="UP001201217">
    <property type="component" value="Unassembled WGS sequence"/>
</dbReference>
<organism evidence="3 4">
    <name type="scientific">Maritalea mediterranea</name>
    <dbReference type="NCBI Taxonomy" id="2909667"/>
    <lineage>
        <taxon>Bacteria</taxon>
        <taxon>Pseudomonadati</taxon>
        <taxon>Pseudomonadota</taxon>
        <taxon>Alphaproteobacteria</taxon>
        <taxon>Hyphomicrobiales</taxon>
        <taxon>Devosiaceae</taxon>
        <taxon>Maritalea</taxon>
    </lineage>
</organism>
<dbReference type="InterPro" id="IPR011041">
    <property type="entry name" value="Quinoprot_gluc/sorb_DH_b-prop"/>
</dbReference>
<dbReference type="RefSeq" id="WP_236115563.1">
    <property type="nucleotide sequence ID" value="NZ_JAKGTI010000004.1"/>
</dbReference>
<sequence>MKNAYTLALLASVISAPAFAQNDAAYGGPKNVPEFQPAFENQTRAPLLQSDVALNVEDVATGLDHPWGIAVLPDGGYLVTERTGQLRHITAEGQLVNTPIEGVPQVHNVRQGGLLDVALAEDFSESRVIFLTYSKPMQGNTSVTAAARAVLSEDISSLSEVQDIFVQQPPSPTPMHYGSRIIPHNGYTYITTGEHSSRQEREYAQDLDKTYGKIIRVTPTGETPDDNPFVGQQGAIDTIYALGVRNVQGADIQPATGDIWLLGHGPRGGDELNKLQAGANYGWPVVSYGETYGGRPIGSGHPRAEGFEEPRYYWDPVIAPGGFAFKTGDELSQWNGNIIASSLNPGGIVRLTLEGDTITGEERLLPNLGRVRDIEIDQDGSILALTDASGKVVRITAKD</sequence>
<keyword evidence="1" id="KW-0732">Signal</keyword>
<feature type="domain" description="Glucose/Sorbosone dehydrogenase" evidence="2">
    <location>
        <begin position="63"/>
        <end position="394"/>
    </location>
</feature>
<accession>A0ABS9EAC7</accession>
<dbReference type="Pfam" id="PF07995">
    <property type="entry name" value="GSDH"/>
    <property type="match status" value="1"/>
</dbReference>
<reference evidence="3 4" key="1">
    <citation type="submission" date="2022-01" db="EMBL/GenBank/DDBJ databases">
        <title>Maritalea mediterranea sp. nov., isolated from marine plastic residues from the Malva-rosa beach (Valencia, Spain).</title>
        <authorList>
            <person name="Vidal-Verdu A."/>
            <person name="Molina-Menor E."/>
            <person name="Pascual J."/>
            <person name="Pereto J."/>
            <person name="Porcar M."/>
        </authorList>
    </citation>
    <scope>NUCLEOTIDE SEQUENCE [LARGE SCALE GENOMIC DNA]</scope>
    <source>
        <strain evidence="3 4">P4.10X</strain>
    </source>
</reference>
<gene>
    <name evidence="3" type="ORF">L1I42_15085</name>
</gene>
<evidence type="ECO:0000259" key="2">
    <source>
        <dbReference type="Pfam" id="PF07995"/>
    </source>
</evidence>
<feature type="signal peptide" evidence="1">
    <location>
        <begin position="1"/>
        <end position="20"/>
    </location>
</feature>
<evidence type="ECO:0000313" key="4">
    <source>
        <dbReference type="Proteomes" id="UP001201217"/>
    </source>
</evidence>